<proteinExistence type="predicted"/>
<dbReference type="KEGG" id="bgz:XH91_04455"/>
<dbReference type="AlphaFoldDB" id="A0AAE6CBP3"/>
<organism evidence="2 4">
    <name type="scientific">Bradyrhizobium guangzhouense</name>
    <dbReference type="NCBI Taxonomy" id="1325095"/>
    <lineage>
        <taxon>Bacteria</taxon>
        <taxon>Pseudomonadati</taxon>
        <taxon>Pseudomonadota</taxon>
        <taxon>Alphaproteobacteria</taxon>
        <taxon>Hyphomicrobiales</taxon>
        <taxon>Nitrobacteraceae</taxon>
        <taxon>Bradyrhizobium</taxon>
    </lineage>
</organism>
<evidence type="ECO:0000313" key="5">
    <source>
        <dbReference type="Proteomes" id="UP000290401"/>
    </source>
</evidence>
<gene>
    <name evidence="3" type="ORF">EAS56_27655</name>
    <name evidence="2" type="ORF">XH91_04455</name>
</gene>
<feature type="chain" id="PRO_5042011002" description="Homogentisate 1,2-dioxygenase" evidence="1">
    <location>
        <begin position="24"/>
        <end position="171"/>
    </location>
</feature>
<reference evidence="2 4" key="1">
    <citation type="submission" date="2018-06" db="EMBL/GenBank/DDBJ databases">
        <title>Comparative genomics of rhizobia nodulating Arachis hypogaea in China.</title>
        <authorList>
            <person name="Li Y."/>
        </authorList>
    </citation>
    <scope>NUCLEOTIDE SEQUENCE [LARGE SCALE GENOMIC DNA]</scope>
    <source>
        <strain evidence="2 4">CCBAU 51670</strain>
    </source>
</reference>
<keyword evidence="1" id="KW-0732">Signal</keyword>
<dbReference type="EMBL" id="RDQZ01000028">
    <property type="protein sequence ID" value="RXH08974.1"/>
    <property type="molecule type" value="Genomic_DNA"/>
</dbReference>
<evidence type="ECO:0000313" key="3">
    <source>
        <dbReference type="EMBL" id="RXH08974.1"/>
    </source>
</evidence>
<keyword evidence="5" id="KW-1185">Reference proteome</keyword>
<sequence>MRFDMRVLTLLAVLSISATSALAAEEPSGCDKFKWPIERDRVALTAPDRARLASGAEQAAIPSSAITLGLVRPQEARLPSPPERAPKDGTFAGFTSIKAAKAGLYTISLSSGAWVDLVQDGHFLKPVAFSGATDCDGIRKTMKYELSDKPFVLQISGAKDNSLSISILPAQ</sequence>
<evidence type="ECO:0000313" key="4">
    <source>
        <dbReference type="Proteomes" id="UP000288972"/>
    </source>
</evidence>
<dbReference type="Proteomes" id="UP000290401">
    <property type="component" value="Unassembled WGS sequence"/>
</dbReference>
<dbReference type="Proteomes" id="UP000288972">
    <property type="component" value="Chromosome"/>
</dbReference>
<feature type="signal peptide" evidence="1">
    <location>
        <begin position="1"/>
        <end position="23"/>
    </location>
</feature>
<evidence type="ECO:0008006" key="6">
    <source>
        <dbReference type="Google" id="ProtNLM"/>
    </source>
</evidence>
<protein>
    <recommendedName>
        <fullName evidence="6">Homogentisate 1,2-dioxygenase</fullName>
    </recommendedName>
</protein>
<accession>A0AAE6CBP3</accession>
<evidence type="ECO:0000256" key="1">
    <source>
        <dbReference type="SAM" id="SignalP"/>
    </source>
</evidence>
<reference evidence="3 5" key="2">
    <citation type="submission" date="2018-10" db="EMBL/GenBank/DDBJ databases">
        <title>Bradyrhizobium sp. nov., effective nodules isolated from peanut in China.</title>
        <authorList>
            <person name="Li Y."/>
        </authorList>
    </citation>
    <scope>NUCLEOTIDE SEQUENCE [LARGE SCALE GENOMIC DNA]</scope>
    <source>
        <strain evidence="3 5">CCBAU 53426</strain>
    </source>
</reference>
<name>A0AAE6CBP3_9BRAD</name>
<evidence type="ECO:0000313" key="2">
    <source>
        <dbReference type="EMBL" id="QAU49974.1"/>
    </source>
</evidence>
<dbReference type="EMBL" id="CP030053">
    <property type="protein sequence ID" value="QAU49974.1"/>
    <property type="molecule type" value="Genomic_DNA"/>
</dbReference>